<accession>A0A344TGK6</accession>
<dbReference type="Proteomes" id="UP000251993">
    <property type="component" value="Chromosome"/>
</dbReference>
<dbReference type="KEGG" id="run:DR864_08520"/>
<dbReference type="Pfam" id="PF12867">
    <property type="entry name" value="DinB_2"/>
    <property type="match status" value="1"/>
</dbReference>
<dbReference type="OrthoDB" id="1495892at2"/>
<evidence type="ECO:0000313" key="2">
    <source>
        <dbReference type="EMBL" id="AXE17777.1"/>
    </source>
</evidence>
<dbReference type="EMBL" id="CP030850">
    <property type="protein sequence ID" value="AXE17777.1"/>
    <property type="molecule type" value="Genomic_DNA"/>
</dbReference>
<dbReference type="SUPFAM" id="SSF109854">
    <property type="entry name" value="DinB/YfiT-like putative metalloenzymes"/>
    <property type="match status" value="1"/>
</dbReference>
<keyword evidence="3" id="KW-1185">Reference proteome</keyword>
<organism evidence="2 3">
    <name type="scientific">Runella rosea</name>
    <dbReference type="NCBI Taxonomy" id="2259595"/>
    <lineage>
        <taxon>Bacteria</taxon>
        <taxon>Pseudomonadati</taxon>
        <taxon>Bacteroidota</taxon>
        <taxon>Cytophagia</taxon>
        <taxon>Cytophagales</taxon>
        <taxon>Spirosomataceae</taxon>
        <taxon>Runella</taxon>
    </lineage>
</organism>
<feature type="domain" description="DinB-like" evidence="1">
    <location>
        <begin position="14"/>
        <end position="169"/>
    </location>
</feature>
<gene>
    <name evidence="2" type="ORF">DR864_08520</name>
</gene>
<protein>
    <submittedName>
        <fullName evidence="2">DinB family protein</fullName>
    </submittedName>
</protein>
<sequence>MTSSLSPLEIYEHLERVVKGYQEALDRYSDEQFTHKSAEDVWSLGQMYEHLVLTSNFFFLANTLRCLEQRKGQWGGEKNKYGDNIFKYNSFPPVKIKIPEAVRGPEPVAKTRAAYGPLLEKVLLDAQKLIEVVGQDAGEYKCIHPIFGWLNAREWYHNMEMHFKHHLRQQAELEGILKG</sequence>
<evidence type="ECO:0000259" key="1">
    <source>
        <dbReference type="Pfam" id="PF12867"/>
    </source>
</evidence>
<dbReference type="Gene3D" id="1.20.120.450">
    <property type="entry name" value="dinb family like domain"/>
    <property type="match status" value="1"/>
</dbReference>
<dbReference type="RefSeq" id="WP_114066562.1">
    <property type="nucleotide sequence ID" value="NZ_CP030850.1"/>
</dbReference>
<proteinExistence type="predicted"/>
<dbReference type="InterPro" id="IPR024775">
    <property type="entry name" value="DinB-like"/>
</dbReference>
<evidence type="ECO:0000313" key="3">
    <source>
        <dbReference type="Proteomes" id="UP000251993"/>
    </source>
</evidence>
<reference evidence="2 3" key="1">
    <citation type="submission" date="2018-07" db="EMBL/GenBank/DDBJ databases">
        <title>Genome sequencing of Runella.</title>
        <authorList>
            <person name="Baek M.-G."/>
            <person name="Yi H."/>
        </authorList>
    </citation>
    <scope>NUCLEOTIDE SEQUENCE [LARGE SCALE GENOMIC DNA]</scope>
    <source>
        <strain evidence="2 3">HYN0085</strain>
    </source>
</reference>
<dbReference type="AlphaFoldDB" id="A0A344TGK6"/>
<dbReference type="InterPro" id="IPR034660">
    <property type="entry name" value="DinB/YfiT-like"/>
</dbReference>
<name>A0A344TGK6_9BACT</name>